<evidence type="ECO:0000256" key="4">
    <source>
        <dbReference type="ARBA" id="ARBA00022801"/>
    </source>
</evidence>
<keyword evidence="2" id="KW-0645">Protease</keyword>
<dbReference type="GO" id="GO:0046872">
    <property type="term" value="F:metal ion binding"/>
    <property type="evidence" value="ECO:0007669"/>
    <property type="project" value="UniProtKB-KW"/>
</dbReference>
<evidence type="ECO:0000256" key="7">
    <source>
        <dbReference type="SAM" id="SignalP"/>
    </source>
</evidence>
<dbReference type="RefSeq" id="WP_252113496.1">
    <property type="nucleotide sequence ID" value="NZ_JAMSHT010000001.1"/>
</dbReference>
<evidence type="ECO:0000256" key="6">
    <source>
        <dbReference type="ARBA" id="ARBA00023049"/>
    </source>
</evidence>
<proteinExistence type="predicted"/>
<evidence type="ECO:0000256" key="1">
    <source>
        <dbReference type="ARBA" id="ARBA00001947"/>
    </source>
</evidence>
<accession>A0A9X2J3L8</accession>
<dbReference type="EMBL" id="JAMSHT010000001">
    <property type="protein sequence ID" value="MCM8557441.1"/>
    <property type="molecule type" value="Genomic_DNA"/>
</dbReference>
<dbReference type="Gene3D" id="1.25.40.10">
    <property type="entry name" value="Tetratricopeptide repeat domain"/>
    <property type="match status" value="1"/>
</dbReference>
<dbReference type="Pfam" id="PF01435">
    <property type="entry name" value="Peptidase_M48"/>
    <property type="match status" value="1"/>
</dbReference>
<dbReference type="PANTHER" id="PTHR22726:SF1">
    <property type="entry name" value="METALLOENDOPEPTIDASE OMA1, MITOCHONDRIAL"/>
    <property type="match status" value="1"/>
</dbReference>
<evidence type="ECO:0000313" key="9">
    <source>
        <dbReference type="EMBL" id="MCM8557441.1"/>
    </source>
</evidence>
<dbReference type="GO" id="GO:0051603">
    <property type="term" value="P:proteolysis involved in protein catabolic process"/>
    <property type="evidence" value="ECO:0007669"/>
    <property type="project" value="TreeGrafter"/>
</dbReference>
<keyword evidence="10" id="KW-1185">Reference proteome</keyword>
<dbReference type="InterPro" id="IPR051156">
    <property type="entry name" value="Mito/Outer_Membr_Metalloprot"/>
</dbReference>
<evidence type="ECO:0000256" key="2">
    <source>
        <dbReference type="ARBA" id="ARBA00022670"/>
    </source>
</evidence>
<gene>
    <name evidence="9" type="ORF">NDO55_06370</name>
</gene>
<keyword evidence="4 9" id="KW-0378">Hydrolase</keyword>
<dbReference type="SUPFAM" id="SSF48452">
    <property type="entry name" value="TPR-like"/>
    <property type="match status" value="1"/>
</dbReference>
<evidence type="ECO:0000256" key="5">
    <source>
        <dbReference type="ARBA" id="ARBA00022833"/>
    </source>
</evidence>
<comment type="caution">
    <text evidence="9">The sequence shown here is derived from an EMBL/GenBank/DDBJ whole genome shotgun (WGS) entry which is preliminary data.</text>
</comment>
<dbReference type="InterPro" id="IPR011990">
    <property type="entry name" value="TPR-like_helical_dom_sf"/>
</dbReference>
<evidence type="ECO:0000256" key="3">
    <source>
        <dbReference type="ARBA" id="ARBA00022723"/>
    </source>
</evidence>
<dbReference type="PANTHER" id="PTHR22726">
    <property type="entry name" value="METALLOENDOPEPTIDASE OMA1"/>
    <property type="match status" value="1"/>
</dbReference>
<dbReference type="GO" id="GO:0016020">
    <property type="term" value="C:membrane"/>
    <property type="evidence" value="ECO:0007669"/>
    <property type="project" value="TreeGrafter"/>
</dbReference>
<feature type="chain" id="PRO_5040832750" evidence="7">
    <location>
        <begin position="29"/>
        <end position="454"/>
    </location>
</feature>
<feature type="signal peptide" evidence="7">
    <location>
        <begin position="1"/>
        <end position="28"/>
    </location>
</feature>
<dbReference type="GO" id="GO:0004222">
    <property type="term" value="F:metalloendopeptidase activity"/>
    <property type="evidence" value="ECO:0007669"/>
    <property type="project" value="InterPro"/>
</dbReference>
<reference evidence="9" key="1">
    <citation type="submission" date="2022-06" db="EMBL/GenBank/DDBJ databases">
        <title>Sphingomicrobium sedimins sp. nov., a marine bacterium isolated from tidal flat.</title>
        <authorList>
            <person name="Kim C.-H."/>
            <person name="Yoo Y."/>
            <person name="Kim J.-J."/>
        </authorList>
    </citation>
    <scope>NUCLEOTIDE SEQUENCE</scope>
    <source>
        <strain evidence="9">GRR-S6-50</strain>
    </source>
</reference>
<keyword evidence="7" id="KW-0732">Signal</keyword>
<comment type="cofactor">
    <cofactor evidence="1">
        <name>Zn(2+)</name>
        <dbReference type="ChEBI" id="CHEBI:29105"/>
    </cofactor>
</comment>
<evidence type="ECO:0000313" key="10">
    <source>
        <dbReference type="Proteomes" id="UP001155128"/>
    </source>
</evidence>
<feature type="domain" description="Peptidase M48" evidence="8">
    <location>
        <begin position="44"/>
        <end position="226"/>
    </location>
</feature>
<organism evidence="9 10">
    <name type="scientific">Sphingomicrobium sediminis</name>
    <dbReference type="NCBI Taxonomy" id="2950949"/>
    <lineage>
        <taxon>Bacteria</taxon>
        <taxon>Pseudomonadati</taxon>
        <taxon>Pseudomonadota</taxon>
        <taxon>Alphaproteobacteria</taxon>
        <taxon>Sphingomonadales</taxon>
        <taxon>Sphingomonadaceae</taxon>
        <taxon>Sphingomicrobium</taxon>
    </lineage>
</organism>
<dbReference type="Proteomes" id="UP001155128">
    <property type="component" value="Unassembled WGS sequence"/>
</dbReference>
<evidence type="ECO:0000259" key="8">
    <source>
        <dbReference type="Pfam" id="PF01435"/>
    </source>
</evidence>
<dbReference type="CDD" id="cd07324">
    <property type="entry name" value="M48C_Oma1-like"/>
    <property type="match status" value="1"/>
</dbReference>
<dbReference type="AlphaFoldDB" id="A0A9X2J3L8"/>
<dbReference type="Gene3D" id="3.30.2010.10">
    <property type="entry name" value="Metalloproteases ('zincins'), catalytic domain"/>
    <property type="match status" value="1"/>
</dbReference>
<keyword evidence="6 9" id="KW-0482">Metalloprotease</keyword>
<dbReference type="EC" id="3.4.24.-" evidence="9"/>
<sequence length="454" mass="49819">MTRHTHRLIALIAAIFMMMAMTARPALAQSILRDAETEALFRDISDPLVEAAGMRPGNVEFVLLSDQSINAFVAGGQRVYIHSGLIMEADHVGQLQAVIAHELGHVEGGHIIRLQDGFGQAGAITIASLILGGLAIAAGAGEAGLGAMALGQQVATSQFLAFSRTQETSADMAGARYLKEAGISGRGFIEFFQKLQNQEYRLNIRQDNGYARTHPMNRDRIASLSNQLMIDPAWNRPNDPELERRFQRVKAKLIGYINPARATRDYGAEDQSVPAITARAYAYHRGGYPDQALRETTKLVTMMPDDPYMLELHGQVLLESGFPMDALEPLRRAAEIAPDEPLIASTFGHALIATEDTSYYPEAKQILRAAVARDRTNAFAWYQLGVIYSYEGDEARAALASAERFHLTGQHQMARISARRAMAGIEAASPDHIRAQDILLVSEHELRKAGEDID</sequence>
<name>A0A9X2J3L8_9SPHN</name>
<protein>
    <submittedName>
        <fullName evidence="9">M48 family metalloprotease</fullName>
        <ecNumber evidence="9">3.4.24.-</ecNumber>
    </submittedName>
</protein>
<dbReference type="InterPro" id="IPR001915">
    <property type="entry name" value="Peptidase_M48"/>
</dbReference>
<keyword evidence="3" id="KW-0479">Metal-binding</keyword>
<keyword evidence="5" id="KW-0862">Zinc</keyword>